<dbReference type="PROSITE" id="PS50043">
    <property type="entry name" value="HTH_LUXR_2"/>
    <property type="match status" value="1"/>
</dbReference>
<gene>
    <name evidence="4" type="ORF">EDD39_7406</name>
</gene>
<dbReference type="CDD" id="cd06170">
    <property type="entry name" value="LuxR_C_like"/>
    <property type="match status" value="1"/>
</dbReference>
<organism evidence="4 5">
    <name type="scientific">Kitasatospora cineracea</name>
    <dbReference type="NCBI Taxonomy" id="88074"/>
    <lineage>
        <taxon>Bacteria</taxon>
        <taxon>Bacillati</taxon>
        <taxon>Actinomycetota</taxon>
        <taxon>Actinomycetes</taxon>
        <taxon>Kitasatosporales</taxon>
        <taxon>Streptomycetaceae</taxon>
        <taxon>Kitasatospora</taxon>
    </lineage>
</organism>
<dbReference type="OrthoDB" id="7053960at2"/>
<evidence type="ECO:0000256" key="1">
    <source>
        <dbReference type="ARBA" id="ARBA00022741"/>
    </source>
</evidence>
<keyword evidence="1" id="KW-0547">Nucleotide-binding</keyword>
<dbReference type="Pfam" id="PF00196">
    <property type="entry name" value="GerE"/>
    <property type="match status" value="1"/>
</dbReference>
<dbReference type="AlphaFoldDB" id="A0A8G1X8D4"/>
<dbReference type="GO" id="GO:0003677">
    <property type="term" value="F:DNA binding"/>
    <property type="evidence" value="ECO:0007669"/>
    <property type="project" value="InterPro"/>
</dbReference>
<comment type="caution">
    <text evidence="4">The sequence shown here is derived from an EMBL/GenBank/DDBJ whole genome shotgun (WGS) entry which is preliminary data.</text>
</comment>
<dbReference type="RefSeq" id="WP_123563917.1">
    <property type="nucleotide sequence ID" value="NZ_RJVJ01000003.1"/>
</dbReference>
<dbReference type="InterPro" id="IPR036388">
    <property type="entry name" value="WH-like_DNA-bd_sf"/>
</dbReference>
<dbReference type="SUPFAM" id="SSF46894">
    <property type="entry name" value="C-terminal effector domain of the bipartite response regulators"/>
    <property type="match status" value="1"/>
</dbReference>
<dbReference type="InterPro" id="IPR041664">
    <property type="entry name" value="AAA_16"/>
</dbReference>
<dbReference type="PANTHER" id="PTHR16305">
    <property type="entry name" value="TESTICULAR SOLUBLE ADENYLYL CYCLASE"/>
    <property type="match status" value="1"/>
</dbReference>
<dbReference type="PANTHER" id="PTHR16305:SF35">
    <property type="entry name" value="TRANSCRIPTIONAL ACTIVATOR DOMAIN"/>
    <property type="match status" value="1"/>
</dbReference>
<evidence type="ECO:0000313" key="5">
    <source>
        <dbReference type="Proteomes" id="UP000267408"/>
    </source>
</evidence>
<sequence length="922" mass="94220">MVVQLLGRERESAVLDGLLRDVRDGRSGVLVLRGEAGAGKSALLDELAGRAGRLRVVRAAGVEAESEFAYSALQRLCAPLLDGPDGPDGPGGLGGLGGLPPVQREALRVAFGLSAGAAPEMLLVGMAVLGLFAEAAAAGPLVCLVDDAQWLDLMSQRILAFVGRRLDRESVLLVFAERTVDGAGDGGFAGLPELPLPGLGDAEARALLERALPGPVDARVRDRIVGEAGGNPLALLELPRGLSPAELAFGLGGPGSGPPPARVEEGFRRRVEALPADSRALLLVAALEPVGDGPLLWHALRLLGVGPEAAAPAEAAGLIVLGAPVRFRHPLVRSAVWRAAAPDALRAAHRALAGATDGGRDPDRLAWHLAHAAAGPDERVAVALEDSADRALARGGRAAAAGFLERAAALSPEPKGQARRALAAAAAHLSAGSTARVPDLLAAAELGPLDLLQQAHVHRLRARAAALTGRGSAAVRPLLDAVRRLDGLDPAAARETCLTAFGTAVRAGRSDPGALRLVAAAADALPSGDEPAGVLLRALAGWSTDGPAAAQPLLARALAARPEVEDPALLGAVVDAAAELGDLGAWLDVTDRAVRSARATGALSTLAAALPHRAAALGFAGRFAEGRALLAGAAAVGGGADGAGDADRAAVSVLLDAYQGRERPVLAAAERFSAAASAGERGPGGPGRLVAVAALARAVLHNGQGAYAAALEAAVEGAAYRDLGVYHWTCGELVEAAVRAGRPESAAGAREELAGWARAGTPWALGAGALAEALAGEPERAEERYREAVDRFARGGLGGFEARARLLFGEWLRRQNRRARAREELRAAHGAAVATGMAAFAERARRELLATGETVRRPEAGESVLTPQEARIARLAADGQPNAEIGAQLFLSPRTVEWHLRKVFTKLGVASRRELGGALSGG</sequence>
<dbReference type="SMART" id="SM00421">
    <property type="entry name" value="HTH_LUXR"/>
    <property type="match status" value="1"/>
</dbReference>
<dbReference type="InterPro" id="IPR016032">
    <property type="entry name" value="Sig_transdc_resp-reg_C-effctor"/>
</dbReference>
<dbReference type="GO" id="GO:0004016">
    <property type="term" value="F:adenylate cyclase activity"/>
    <property type="evidence" value="ECO:0007669"/>
    <property type="project" value="TreeGrafter"/>
</dbReference>
<dbReference type="Proteomes" id="UP000267408">
    <property type="component" value="Unassembled WGS sequence"/>
</dbReference>
<name>A0A8G1X8D4_9ACTN</name>
<dbReference type="SUPFAM" id="SSF52540">
    <property type="entry name" value="P-loop containing nucleoside triphosphate hydrolases"/>
    <property type="match status" value="1"/>
</dbReference>
<accession>A0A8G1X8D4</accession>
<protein>
    <submittedName>
        <fullName evidence="4">Putative ATPase</fullName>
    </submittedName>
</protein>
<dbReference type="GO" id="GO:0005524">
    <property type="term" value="F:ATP binding"/>
    <property type="evidence" value="ECO:0007669"/>
    <property type="project" value="UniProtKB-KW"/>
</dbReference>
<keyword evidence="2" id="KW-0067">ATP-binding</keyword>
<evidence type="ECO:0000256" key="2">
    <source>
        <dbReference type="ARBA" id="ARBA00022840"/>
    </source>
</evidence>
<dbReference type="GO" id="GO:0006355">
    <property type="term" value="P:regulation of DNA-templated transcription"/>
    <property type="evidence" value="ECO:0007669"/>
    <property type="project" value="InterPro"/>
</dbReference>
<proteinExistence type="predicted"/>
<dbReference type="InterPro" id="IPR027417">
    <property type="entry name" value="P-loop_NTPase"/>
</dbReference>
<reference evidence="4 5" key="1">
    <citation type="submission" date="2018-11" db="EMBL/GenBank/DDBJ databases">
        <title>Sequencing the genomes of 1000 actinobacteria strains.</title>
        <authorList>
            <person name="Klenk H.-P."/>
        </authorList>
    </citation>
    <scope>NUCLEOTIDE SEQUENCE [LARGE SCALE GENOMIC DNA]</scope>
    <source>
        <strain evidence="4 5">DSM 44780</strain>
    </source>
</reference>
<evidence type="ECO:0000259" key="3">
    <source>
        <dbReference type="PROSITE" id="PS50043"/>
    </source>
</evidence>
<dbReference type="InterPro" id="IPR000792">
    <property type="entry name" value="Tscrpt_reg_LuxR_C"/>
</dbReference>
<dbReference type="EMBL" id="RJVJ01000003">
    <property type="protein sequence ID" value="ROR35743.1"/>
    <property type="molecule type" value="Genomic_DNA"/>
</dbReference>
<dbReference type="PRINTS" id="PR00038">
    <property type="entry name" value="HTHLUXR"/>
</dbReference>
<dbReference type="Gene3D" id="1.10.10.10">
    <property type="entry name" value="Winged helix-like DNA-binding domain superfamily/Winged helix DNA-binding domain"/>
    <property type="match status" value="1"/>
</dbReference>
<dbReference type="GO" id="GO:0005737">
    <property type="term" value="C:cytoplasm"/>
    <property type="evidence" value="ECO:0007669"/>
    <property type="project" value="TreeGrafter"/>
</dbReference>
<feature type="domain" description="HTH luxR-type" evidence="3">
    <location>
        <begin position="858"/>
        <end position="922"/>
    </location>
</feature>
<evidence type="ECO:0000313" key="4">
    <source>
        <dbReference type="EMBL" id="ROR35743.1"/>
    </source>
</evidence>
<dbReference type="Pfam" id="PF13191">
    <property type="entry name" value="AAA_16"/>
    <property type="match status" value="1"/>
</dbReference>